<organism evidence="2">
    <name type="scientific">Cyprinus carpio</name>
    <name type="common">Common carp</name>
    <dbReference type="NCBI Taxonomy" id="7962"/>
    <lineage>
        <taxon>Eukaryota</taxon>
        <taxon>Metazoa</taxon>
        <taxon>Chordata</taxon>
        <taxon>Craniata</taxon>
        <taxon>Vertebrata</taxon>
        <taxon>Euteleostomi</taxon>
        <taxon>Actinopterygii</taxon>
        <taxon>Neopterygii</taxon>
        <taxon>Teleostei</taxon>
        <taxon>Ostariophysi</taxon>
        <taxon>Cypriniformes</taxon>
        <taxon>Cyprinidae</taxon>
        <taxon>Cyprininae</taxon>
        <taxon>Cyprinus</taxon>
    </lineage>
</organism>
<dbReference type="Pfam" id="PF22645">
    <property type="entry name" value="GKRP_SIS_N"/>
    <property type="match status" value="1"/>
</dbReference>
<dbReference type="GO" id="GO:0009750">
    <property type="term" value="P:response to fructose"/>
    <property type="evidence" value="ECO:0007669"/>
    <property type="project" value="TreeGrafter"/>
</dbReference>
<evidence type="ECO:0000259" key="1">
    <source>
        <dbReference type="Pfam" id="PF22645"/>
    </source>
</evidence>
<dbReference type="KEGG" id="ccar:109107469"/>
<reference evidence="2" key="1">
    <citation type="submission" date="2025-08" db="UniProtKB">
        <authorList>
            <consortium name="RefSeq"/>
        </authorList>
    </citation>
    <scope>IDENTIFICATION</scope>
    <source>
        <tissue evidence="2">Muscle</tissue>
    </source>
</reference>
<dbReference type="InterPro" id="IPR040190">
    <property type="entry name" value="MURQ/GCKR"/>
</dbReference>
<dbReference type="AlphaFoldDB" id="A0A9R0AI30"/>
<dbReference type="GO" id="GO:0005829">
    <property type="term" value="C:cytosol"/>
    <property type="evidence" value="ECO:0007669"/>
    <property type="project" value="TreeGrafter"/>
</dbReference>
<dbReference type="RefSeq" id="XP_042599123.1">
    <property type="nucleotide sequence ID" value="XM_042743189.1"/>
</dbReference>
<evidence type="ECO:0000313" key="2">
    <source>
        <dbReference type="RefSeq" id="XP_042599123.1"/>
    </source>
</evidence>
<dbReference type="OrthoDB" id="8785824at2759"/>
<dbReference type="GO" id="GO:0030246">
    <property type="term" value="F:carbohydrate binding"/>
    <property type="evidence" value="ECO:0007669"/>
    <property type="project" value="TreeGrafter"/>
</dbReference>
<dbReference type="GO" id="GO:1901135">
    <property type="term" value="P:carbohydrate derivative metabolic process"/>
    <property type="evidence" value="ECO:0007669"/>
    <property type="project" value="InterPro"/>
</dbReference>
<dbReference type="GO" id="GO:0004857">
    <property type="term" value="F:enzyme inhibitor activity"/>
    <property type="evidence" value="ECO:0007669"/>
    <property type="project" value="TreeGrafter"/>
</dbReference>
<protein>
    <submittedName>
        <fullName evidence="2">Glucokinase regulatory protein-like isoform X1</fullName>
    </submittedName>
</protein>
<dbReference type="GO" id="GO:0019899">
    <property type="term" value="F:enzyme binding"/>
    <property type="evidence" value="ECO:0007669"/>
    <property type="project" value="TreeGrafter"/>
</dbReference>
<proteinExistence type="predicted"/>
<name>A0A9R0AI30_CYPCA</name>
<dbReference type="GeneID" id="109107469"/>
<feature type="domain" description="SIS" evidence="1">
    <location>
        <begin position="58"/>
        <end position="106"/>
    </location>
</feature>
<dbReference type="InterPro" id="IPR001347">
    <property type="entry name" value="SIS_dom"/>
</dbReference>
<accession>A0A9R0AI30</accession>
<dbReference type="PANTHER" id="PTHR10088">
    <property type="entry name" value="GLUCOKINASE REGULATORY PROTEIN"/>
    <property type="match status" value="1"/>
</dbReference>
<dbReference type="GO" id="GO:0070095">
    <property type="term" value="F:fructose-6-phosphate binding"/>
    <property type="evidence" value="ECO:0007669"/>
    <property type="project" value="TreeGrafter"/>
</dbReference>
<sequence length="159" mass="17782">MNMDHMKSCHKLSLPIMEKCNPISRDIDRVNGKQMVQILRRCDAEIFEKKINHDPFDQTSFNEMLNAPKQKAIYSYITAGGDRVLLTSQEAPEDDPALRARTLHKAEAISGSSRMKGGNATKIILKTILLAGREAAFRGKITTPDSSKSAPKVCVKEFY</sequence>
<dbReference type="Proteomes" id="UP001155660">
    <property type="component" value="Chromosome B17"/>
</dbReference>
<dbReference type="GO" id="GO:0042593">
    <property type="term" value="P:glucose homeostasis"/>
    <property type="evidence" value="ECO:0007669"/>
    <property type="project" value="TreeGrafter"/>
</dbReference>
<dbReference type="PANTHER" id="PTHR10088:SF4">
    <property type="entry name" value="GLUCOKINASE REGULATORY PROTEIN"/>
    <property type="match status" value="1"/>
</dbReference>
<gene>
    <name evidence="2" type="primary">LOC109107469</name>
</gene>
<dbReference type="GO" id="GO:0005654">
    <property type="term" value="C:nucleoplasm"/>
    <property type="evidence" value="ECO:0007669"/>
    <property type="project" value="TreeGrafter"/>
</dbReference>